<dbReference type="Pfam" id="PF00111">
    <property type="entry name" value="Fer2"/>
    <property type="match status" value="1"/>
</dbReference>
<dbReference type="SUPFAM" id="SSF52343">
    <property type="entry name" value="Ferredoxin reductase-like, C-terminal NADP-linked domain"/>
    <property type="match status" value="1"/>
</dbReference>
<dbReference type="AlphaFoldDB" id="A0A6S6PLG9"/>
<evidence type="ECO:0000256" key="4">
    <source>
        <dbReference type="ARBA" id="ARBA00023002"/>
    </source>
</evidence>
<dbReference type="GO" id="GO:0016491">
    <property type="term" value="F:oxidoreductase activity"/>
    <property type="evidence" value="ECO:0007669"/>
    <property type="project" value="UniProtKB-KW"/>
</dbReference>
<dbReference type="GO" id="GO:0051537">
    <property type="term" value="F:2 iron, 2 sulfur cluster binding"/>
    <property type="evidence" value="ECO:0007669"/>
    <property type="project" value="UniProtKB-KW"/>
</dbReference>
<accession>A0A6S6PLG9</accession>
<dbReference type="Proteomes" id="UP000515220">
    <property type="component" value="Chromosome"/>
</dbReference>
<dbReference type="InterPro" id="IPR017927">
    <property type="entry name" value="FAD-bd_FR_type"/>
</dbReference>
<keyword evidence="3" id="KW-0479">Metal-binding</keyword>
<reference evidence="9 10" key="1">
    <citation type="submission" date="2020-07" db="EMBL/GenBank/DDBJ databases">
        <title>Complete Genome Sequence of an acetic acid bacterium, Acetobacter aceti JCM20276.</title>
        <authorList>
            <person name="Hirose Y."/>
            <person name="Mihara H."/>
        </authorList>
    </citation>
    <scope>NUCLEOTIDE SEQUENCE [LARGE SCALE GENOMIC DNA]</scope>
    <source>
        <strain evidence="9 10">JCM20276</strain>
    </source>
</reference>
<protein>
    <submittedName>
        <fullName evidence="9">Xanthine hydroxylase reductase</fullName>
    </submittedName>
</protein>
<evidence type="ECO:0000313" key="10">
    <source>
        <dbReference type="Proteomes" id="UP000515220"/>
    </source>
</evidence>
<dbReference type="PROSITE" id="PS51384">
    <property type="entry name" value="FAD_FR"/>
    <property type="match status" value="1"/>
</dbReference>
<dbReference type="Gene3D" id="3.40.50.80">
    <property type="entry name" value="Nucleotide-binding domain of ferredoxin-NADP reductase (FNR) module"/>
    <property type="match status" value="1"/>
</dbReference>
<evidence type="ECO:0000259" key="7">
    <source>
        <dbReference type="PROSITE" id="PS51085"/>
    </source>
</evidence>
<keyword evidence="1" id="KW-0285">Flavoprotein</keyword>
<dbReference type="PROSITE" id="PS00197">
    <property type="entry name" value="2FE2S_FER_1"/>
    <property type="match status" value="1"/>
</dbReference>
<evidence type="ECO:0000256" key="1">
    <source>
        <dbReference type="ARBA" id="ARBA00022630"/>
    </source>
</evidence>
<keyword evidence="6" id="KW-0411">Iron-sulfur</keyword>
<evidence type="ECO:0000256" key="2">
    <source>
        <dbReference type="ARBA" id="ARBA00022714"/>
    </source>
</evidence>
<feature type="domain" description="FAD-binding FR-type" evidence="8">
    <location>
        <begin position="2"/>
        <end position="105"/>
    </location>
</feature>
<keyword evidence="2" id="KW-0001">2Fe-2S</keyword>
<dbReference type="InterPro" id="IPR017938">
    <property type="entry name" value="Riboflavin_synthase-like_b-brl"/>
</dbReference>
<dbReference type="Gene3D" id="2.40.30.10">
    <property type="entry name" value="Translation factors"/>
    <property type="match status" value="1"/>
</dbReference>
<dbReference type="Gene3D" id="3.10.20.30">
    <property type="match status" value="1"/>
</dbReference>
<dbReference type="InterPro" id="IPR001041">
    <property type="entry name" value="2Fe-2S_ferredoxin-type"/>
</dbReference>
<evidence type="ECO:0000313" key="9">
    <source>
        <dbReference type="EMBL" id="BCI68173.1"/>
    </source>
</evidence>
<keyword evidence="5" id="KW-0408">Iron</keyword>
<dbReference type="EMBL" id="AP023326">
    <property type="protein sequence ID" value="BCI68173.1"/>
    <property type="molecule type" value="Genomic_DNA"/>
</dbReference>
<dbReference type="SUPFAM" id="SSF63380">
    <property type="entry name" value="Riboflavin synthase domain-like"/>
    <property type="match status" value="1"/>
</dbReference>
<dbReference type="RefSeq" id="WP_099348070.1">
    <property type="nucleotide sequence ID" value="NZ_AP023326.1"/>
</dbReference>
<organism evidence="9 10">
    <name type="scientific">Acetobacter aceti</name>
    <dbReference type="NCBI Taxonomy" id="435"/>
    <lineage>
        <taxon>Bacteria</taxon>
        <taxon>Pseudomonadati</taxon>
        <taxon>Pseudomonadota</taxon>
        <taxon>Alphaproteobacteria</taxon>
        <taxon>Acetobacterales</taxon>
        <taxon>Acetobacteraceae</taxon>
        <taxon>Acetobacter</taxon>
        <taxon>Acetobacter subgen. Acetobacter</taxon>
    </lineage>
</organism>
<evidence type="ECO:0000256" key="3">
    <source>
        <dbReference type="ARBA" id="ARBA00022723"/>
    </source>
</evidence>
<sequence>MSSLFPVLVDDAMPEGDGCVRLRLVASSGDDRLPGFEPGAHVDVVTPSGLVRQYSLCGSADDPSAYELCVRREEASRGGSDSLCAQARKGMELQISMPRNAFPLPEAQRYVLVAGGIGITPLLSMIRKLERKGADWELYYYARNPERAPFGDMLRGAPYAQRVRFSTSLRNGYPDALTAPSAGTVIMLCGPDGFMTAVRARAEESGWPQDAIRTEYFRLSEVSIPLTDQPFQVVLARSGQVVTVPPDQSIASALMVAGIDVSLSCEQGMCGACVVPILAGEGEHRDMVLTEEEQKHSIALCCSRSRTPSLTLDM</sequence>
<dbReference type="InterPro" id="IPR050415">
    <property type="entry name" value="MRET"/>
</dbReference>
<name>A0A6S6PLG9_ACEAC</name>
<dbReference type="PANTHER" id="PTHR47354">
    <property type="entry name" value="NADH OXIDOREDUCTASE HCR"/>
    <property type="match status" value="1"/>
</dbReference>
<dbReference type="CDD" id="cd06185">
    <property type="entry name" value="PDR_like"/>
    <property type="match status" value="1"/>
</dbReference>
<dbReference type="InterPro" id="IPR012675">
    <property type="entry name" value="Beta-grasp_dom_sf"/>
</dbReference>
<dbReference type="GO" id="GO:0046872">
    <property type="term" value="F:metal ion binding"/>
    <property type="evidence" value="ECO:0007669"/>
    <property type="project" value="UniProtKB-KW"/>
</dbReference>
<dbReference type="SUPFAM" id="SSF54292">
    <property type="entry name" value="2Fe-2S ferredoxin-like"/>
    <property type="match status" value="1"/>
</dbReference>
<dbReference type="PANTHER" id="PTHR47354:SF1">
    <property type="entry name" value="CARNITINE MONOOXYGENASE REDUCTASE SUBUNIT"/>
    <property type="match status" value="1"/>
</dbReference>
<evidence type="ECO:0000256" key="5">
    <source>
        <dbReference type="ARBA" id="ARBA00023004"/>
    </source>
</evidence>
<evidence type="ECO:0000256" key="6">
    <source>
        <dbReference type="ARBA" id="ARBA00023014"/>
    </source>
</evidence>
<dbReference type="InterPro" id="IPR039261">
    <property type="entry name" value="FNR_nucleotide-bd"/>
</dbReference>
<proteinExistence type="predicted"/>
<dbReference type="InterPro" id="IPR006058">
    <property type="entry name" value="2Fe2S_fd_BS"/>
</dbReference>
<dbReference type="CDD" id="cd00207">
    <property type="entry name" value="fer2"/>
    <property type="match status" value="1"/>
</dbReference>
<feature type="domain" description="2Fe-2S ferredoxin-type" evidence="7">
    <location>
        <begin position="231"/>
        <end position="314"/>
    </location>
</feature>
<keyword evidence="4" id="KW-0560">Oxidoreductase</keyword>
<dbReference type="InterPro" id="IPR036010">
    <property type="entry name" value="2Fe-2S_ferredoxin-like_sf"/>
</dbReference>
<gene>
    <name evidence="9" type="primary">vanB</name>
    <name evidence="9" type="ORF">AAJCM20276_27970</name>
</gene>
<dbReference type="PROSITE" id="PS51085">
    <property type="entry name" value="2FE2S_FER_2"/>
    <property type="match status" value="1"/>
</dbReference>
<evidence type="ECO:0000259" key="8">
    <source>
        <dbReference type="PROSITE" id="PS51384"/>
    </source>
</evidence>
<dbReference type="PRINTS" id="PR00409">
    <property type="entry name" value="PHDIOXRDTASE"/>
</dbReference>